<protein>
    <submittedName>
        <fullName evidence="5">Peptidase M20</fullName>
    </submittedName>
</protein>
<name>A0A199P676_9XANT</name>
<dbReference type="Gene3D" id="3.30.70.360">
    <property type="match status" value="1"/>
</dbReference>
<evidence type="ECO:0000313" key="5">
    <source>
        <dbReference type="EMBL" id="OAX56511.1"/>
    </source>
</evidence>
<dbReference type="PANTHER" id="PTHR43270:SF4">
    <property type="entry name" value="CARNOSINE DIPEPTIDASE 2, ISOFORM A"/>
    <property type="match status" value="1"/>
</dbReference>
<dbReference type="GO" id="GO:0006508">
    <property type="term" value="P:proteolysis"/>
    <property type="evidence" value="ECO:0007669"/>
    <property type="project" value="UniProtKB-KW"/>
</dbReference>
<organism evidence="5 6">
    <name type="scientific">Xanthomonas graminis pv. poae</name>
    <dbReference type="NCBI Taxonomy" id="227946"/>
    <lineage>
        <taxon>Bacteria</taxon>
        <taxon>Pseudomonadati</taxon>
        <taxon>Pseudomonadota</taxon>
        <taxon>Gammaproteobacteria</taxon>
        <taxon>Lysobacterales</taxon>
        <taxon>Lysobacteraceae</taxon>
        <taxon>Xanthomonas</taxon>
        <taxon>Xanthomonas translucens group</taxon>
        <taxon>Xanthomonas graminis</taxon>
    </lineage>
</organism>
<dbReference type="InterPro" id="IPR051458">
    <property type="entry name" value="Cyt/Met_Dipeptidase"/>
</dbReference>
<dbReference type="SUPFAM" id="SSF53187">
    <property type="entry name" value="Zn-dependent exopeptidases"/>
    <property type="match status" value="1"/>
</dbReference>
<dbReference type="Pfam" id="PF01546">
    <property type="entry name" value="Peptidase_M20"/>
    <property type="match status" value="1"/>
</dbReference>
<evidence type="ECO:0000256" key="1">
    <source>
        <dbReference type="ARBA" id="ARBA00022670"/>
    </source>
</evidence>
<comment type="caution">
    <text evidence="5">The sequence shown here is derived from an EMBL/GenBank/DDBJ whole genome shotgun (WGS) entry which is preliminary data.</text>
</comment>
<sequence length="496" mass="52819">MDSAKIDRFLSAKWDEDIVPQLVDYIRIPNKSPMFDADWVAHGYMDDAVKLMEGWARAQAIPGLVVEVVQLQGRTPLIYLEVPATGAETGADTVLLYGHLDKQPEMTGWDADLGPWTPVLKGDRLYGRGGADDGYALFGSLAAILALQDQGIAHARCVILIEACEESGSYDLPAYVDHLAERIGKPSLVVCLDSGCGNYEQLWCTTSLRGLAGGNFSVKVLSEGVHSGDASGVVPSSFRVLRELLSRLEDEATGKIKVDGLYAEIPEERLAQARKVAGVLGDEVYSKFPFLPGMTPMDEDLTELVLNRTWRPALSVTGADGLPPLASAGNVLRPQTAVKLSLRLPPTLDGKHAGELLKDVLLRDPPYGAQVSLALEKSSSGWNAPAQSPWLTDAIEAASQAAFGKPAMYMGEGGSIPFMGMLGEKFPGAQFMITGVLGPHSNAHGPNEFLHIPMGKRVTACVSKVIAEHHAASVRGETTGSAAVAGGEQHGAHGCC</sequence>
<keyword evidence="3" id="KW-0378">Hydrolase</keyword>
<keyword evidence="2" id="KW-0479">Metal-binding</keyword>
<accession>A0A199P676</accession>
<gene>
    <name evidence="5" type="ORF">A6R73_13430</name>
</gene>
<feature type="domain" description="Peptidase M20 dimerisation" evidence="4">
    <location>
        <begin position="207"/>
        <end position="361"/>
    </location>
</feature>
<evidence type="ECO:0000259" key="4">
    <source>
        <dbReference type="Pfam" id="PF07687"/>
    </source>
</evidence>
<dbReference type="Pfam" id="PF07687">
    <property type="entry name" value="M20_dimer"/>
    <property type="match status" value="1"/>
</dbReference>
<proteinExistence type="predicted"/>
<dbReference type="RefSeq" id="WP_064538898.1">
    <property type="nucleotide sequence ID" value="NZ_LWSU01000069.1"/>
</dbReference>
<dbReference type="GO" id="GO:0008233">
    <property type="term" value="F:peptidase activity"/>
    <property type="evidence" value="ECO:0007669"/>
    <property type="project" value="UniProtKB-KW"/>
</dbReference>
<dbReference type="EMBL" id="LWSU01000069">
    <property type="protein sequence ID" value="OAX56511.1"/>
    <property type="molecule type" value="Genomic_DNA"/>
</dbReference>
<dbReference type="Proteomes" id="UP000093858">
    <property type="component" value="Unassembled WGS sequence"/>
</dbReference>
<dbReference type="Gene3D" id="3.40.630.10">
    <property type="entry name" value="Zn peptidases"/>
    <property type="match status" value="1"/>
</dbReference>
<dbReference type="GO" id="GO:0046872">
    <property type="term" value="F:metal ion binding"/>
    <property type="evidence" value="ECO:0007669"/>
    <property type="project" value="UniProtKB-KW"/>
</dbReference>
<dbReference type="InterPro" id="IPR011650">
    <property type="entry name" value="Peptidase_M20_dimer"/>
</dbReference>
<dbReference type="PANTHER" id="PTHR43270">
    <property type="entry name" value="BETA-ALA-HIS DIPEPTIDASE"/>
    <property type="match status" value="1"/>
</dbReference>
<evidence type="ECO:0000313" key="6">
    <source>
        <dbReference type="Proteomes" id="UP000093858"/>
    </source>
</evidence>
<dbReference type="AlphaFoldDB" id="A0A199P676"/>
<keyword evidence="1" id="KW-0645">Protease</keyword>
<dbReference type="InterPro" id="IPR002933">
    <property type="entry name" value="Peptidase_M20"/>
</dbReference>
<reference evidence="5 6" key="1">
    <citation type="submission" date="2016-04" db="EMBL/GenBank/DDBJ databases">
        <title>Xanthomonas translucens phylogeny.</title>
        <authorList>
            <person name="Langlois P."/>
        </authorList>
    </citation>
    <scope>NUCLEOTIDE SEQUENCE [LARGE SCALE GENOMIC DNA]</scope>
    <source>
        <strain evidence="5 6">B99</strain>
    </source>
</reference>
<evidence type="ECO:0000256" key="3">
    <source>
        <dbReference type="ARBA" id="ARBA00022801"/>
    </source>
</evidence>
<evidence type="ECO:0000256" key="2">
    <source>
        <dbReference type="ARBA" id="ARBA00022723"/>
    </source>
</evidence>
<dbReference type="CDD" id="cd05682">
    <property type="entry name" value="M20_dipept_dapE"/>
    <property type="match status" value="1"/>
</dbReference>